<dbReference type="EMBL" id="CYKH01002108">
    <property type="protein sequence ID" value="CUI15376.1"/>
    <property type="molecule type" value="Genomic_DNA"/>
</dbReference>
<dbReference type="SUPFAM" id="SSF52113">
    <property type="entry name" value="BRCT domain"/>
    <property type="match status" value="3"/>
</dbReference>
<evidence type="ECO:0000256" key="2">
    <source>
        <dbReference type="SAM" id="MobiDB-lite"/>
    </source>
</evidence>
<keyword evidence="5" id="KW-1185">Reference proteome</keyword>
<dbReference type="GO" id="GO:0007095">
    <property type="term" value="P:mitotic G2 DNA damage checkpoint signaling"/>
    <property type="evidence" value="ECO:0007669"/>
    <property type="project" value="TreeGrafter"/>
</dbReference>
<evidence type="ECO:0000259" key="3">
    <source>
        <dbReference type="Pfam" id="PF16770"/>
    </source>
</evidence>
<feature type="region of interest" description="Disordered" evidence="2">
    <location>
        <begin position="666"/>
        <end position="736"/>
    </location>
</feature>
<dbReference type="AlphaFoldDB" id="A0A0S4KQZ9"/>
<dbReference type="Gene3D" id="3.40.50.10190">
    <property type="entry name" value="BRCT domain"/>
    <property type="match status" value="2"/>
</dbReference>
<dbReference type="GO" id="GO:0033314">
    <property type="term" value="P:mitotic DNA replication checkpoint signaling"/>
    <property type="evidence" value="ECO:0007669"/>
    <property type="project" value="TreeGrafter"/>
</dbReference>
<dbReference type="OrthoDB" id="273147at2759"/>
<feature type="region of interest" description="Disordered" evidence="2">
    <location>
        <begin position="587"/>
        <end position="651"/>
    </location>
</feature>
<proteinExistence type="predicted"/>
<name>A0A0S4KQZ9_BODSA</name>
<dbReference type="OMA" id="CTHFITA"/>
<evidence type="ECO:0000313" key="5">
    <source>
        <dbReference type="Proteomes" id="UP000051952"/>
    </source>
</evidence>
<organism evidence="4 5">
    <name type="scientific">Bodo saltans</name>
    <name type="common">Flagellated protozoan</name>
    <dbReference type="NCBI Taxonomy" id="75058"/>
    <lineage>
        <taxon>Eukaryota</taxon>
        <taxon>Discoba</taxon>
        <taxon>Euglenozoa</taxon>
        <taxon>Kinetoplastea</taxon>
        <taxon>Metakinetoplastina</taxon>
        <taxon>Eubodonida</taxon>
        <taxon>Bodonidae</taxon>
        <taxon>Bodo</taxon>
    </lineage>
</organism>
<dbReference type="InterPro" id="IPR036420">
    <property type="entry name" value="BRCT_dom_sf"/>
</dbReference>
<feature type="region of interest" description="Disordered" evidence="2">
    <location>
        <begin position="1"/>
        <end position="26"/>
    </location>
</feature>
<gene>
    <name evidence="4" type="ORF">BSAL_40345</name>
</gene>
<dbReference type="GO" id="GO:0006270">
    <property type="term" value="P:DNA replication initiation"/>
    <property type="evidence" value="ECO:0007669"/>
    <property type="project" value="TreeGrafter"/>
</dbReference>
<feature type="compositionally biased region" description="Pro residues" evidence="2">
    <location>
        <begin position="681"/>
        <end position="698"/>
    </location>
</feature>
<dbReference type="InterPro" id="IPR001357">
    <property type="entry name" value="BRCT_dom"/>
</dbReference>
<feature type="compositionally biased region" description="Low complexity" evidence="2">
    <location>
        <begin position="721"/>
        <end position="736"/>
    </location>
</feature>
<evidence type="ECO:0000256" key="1">
    <source>
        <dbReference type="ARBA" id="ARBA00022737"/>
    </source>
</evidence>
<feature type="region of interest" description="Disordered" evidence="2">
    <location>
        <begin position="38"/>
        <end position="68"/>
    </location>
</feature>
<dbReference type="Proteomes" id="UP000051952">
    <property type="component" value="Unassembled WGS sequence"/>
</dbReference>
<sequence length="1078" mass="116860">MMSSSPKPACFPRQPQPPQSAMKKSTACASATIGAAAVATTTTSTSTRKSHHRRSSSRNRSQSVTTTGFSSQEVCELRQAIEARGWLYEANLTVSTSVLIVNPTLAFSSSSGASTSGSTSGAVNVGTARSFPRLALGSRSAKLEQALKRPHLISVVTPLWATLGNCCSSSVQAFSIHEQLLGTRVSTTSLDEAQRNMIEDICKRSGAQYATSLCRKCSWLVVSDYGTSTQNEKMMFAARHADTIQKISFSEFVSKFWREFQPQGGGGGNRTPLLVVAQQPPPQQQSNKIVSVDRQQQQQCHSHQQEKQLHPLGPDMSRIFCYCTPASLVTPEVRHALHVAQVQRVPVVTPATTLIIVLGDSYESIFPRQGLSFVSLQWVQDCCEQMTLLPEDVYRVTMPYCPIVTCGSMNESVASEHVTWCVAPPPPKNQKHVNDSYGVAVVPLLQCRIQDALLLGPVDDIQKSMGPSYFPTSHLVIPKEQQHMSDKALAWARRAVQSKRHECYLVDFAWIEDSATAAQQHQQRRGECGDGGGGAAATFWLDVEPYLTQPSDVLRRHHEHQTLLKNATTQQQHPQVVVDNVVMVKASASRSEQQQPKRSTTSSSHDHYVVQQQSTSRITAEVVDVDGVRSDEEDEDEDELPSPHRPSFDADQLNVSLEALVGRLEQRSVLVPPPREKKRTPPPGLQHAPPPQRPPPPNSSSGSDRQTFLPPPPLLVGGGNPTTTTSSSLLKGSSSPFEHNSATATVIGPSFTGGGFSPLGSRAESMAGGFLAFVAAANGGGGTSPTTATSSAPLPLQQHAPAIPESQFIVYQHDDHVDDEEEQRVPNAKNHITTSGSAAVLGMATAPNTNAVLGLAPTATTIAPAVVPRRPPTTSLKLLVVKTLRDDEALMTKLQRIHGVQFVNTPEEATHYVVPRLSKTETFLCCLARGLWILQPSYLMQCAASGRIEAEEDYEWYANPKDDVASASATTAASGGGGGATSLLLACRAQRLRGGGMFRSWGKVYLTCNDTARARSFMRVLKCGGSSDIEITTRDDLLQRRATLNSSNNTTINSIPHAPETFVLTDDNIWDDDAFFFH</sequence>
<protein>
    <recommendedName>
        <fullName evidence="3">BRCT domain-containing protein</fullName>
    </recommendedName>
</protein>
<keyword evidence="1" id="KW-0677">Repeat</keyword>
<feature type="compositionally biased region" description="Polar residues" evidence="2">
    <location>
        <begin position="588"/>
        <end position="603"/>
    </location>
</feature>
<dbReference type="PANTHER" id="PTHR13561:SF20">
    <property type="entry name" value="DNA TOPOISOMERASE 2-BINDING PROTEIN 1"/>
    <property type="match status" value="1"/>
</dbReference>
<dbReference type="PANTHER" id="PTHR13561">
    <property type="entry name" value="DNA REPLICATION REGULATOR DPB11-RELATED"/>
    <property type="match status" value="1"/>
</dbReference>
<dbReference type="VEuPathDB" id="TriTrypDB:BSAL_40345"/>
<feature type="compositionally biased region" description="Low complexity" evidence="2">
    <location>
        <begin position="38"/>
        <end position="47"/>
    </location>
</feature>
<feature type="compositionally biased region" description="Acidic residues" evidence="2">
    <location>
        <begin position="631"/>
        <end position="640"/>
    </location>
</feature>
<feature type="compositionally biased region" description="Low complexity" evidence="2">
    <location>
        <begin position="58"/>
        <end position="67"/>
    </location>
</feature>
<feature type="domain" description="BRCT" evidence="3">
    <location>
        <begin position="888"/>
        <end position="954"/>
    </location>
</feature>
<dbReference type="Pfam" id="PF16770">
    <property type="entry name" value="RTT107_BRCT_5"/>
    <property type="match status" value="1"/>
</dbReference>
<evidence type="ECO:0000313" key="4">
    <source>
        <dbReference type="EMBL" id="CUI15376.1"/>
    </source>
</evidence>
<reference evidence="5" key="1">
    <citation type="submission" date="2015-09" db="EMBL/GenBank/DDBJ databases">
        <authorList>
            <consortium name="Pathogen Informatics"/>
        </authorList>
    </citation>
    <scope>NUCLEOTIDE SEQUENCE [LARGE SCALE GENOMIC DNA]</scope>
    <source>
        <strain evidence="5">Lake Konstanz</strain>
    </source>
</reference>
<accession>A0A0S4KQZ9</accession>
<feature type="compositionally biased region" description="Basic residues" evidence="2">
    <location>
        <begin position="48"/>
        <end position="57"/>
    </location>
</feature>